<keyword evidence="8" id="KW-1185">Reference proteome</keyword>
<evidence type="ECO:0000256" key="2">
    <source>
        <dbReference type="ARBA" id="ARBA00022475"/>
    </source>
</evidence>
<organism evidence="7 8">
    <name type="scientific">Pustulibacterium marinum</name>
    <dbReference type="NCBI Taxonomy" id="1224947"/>
    <lineage>
        <taxon>Bacteria</taxon>
        <taxon>Pseudomonadati</taxon>
        <taxon>Bacteroidota</taxon>
        <taxon>Flavobacteriia</taxon>
        <taxon>Flavobacteriales</taxon>
        <taxon>Flavobacteriaceae</taxon>
        <taxon>Pustulibacterium</taxon>
    </lineage>
</organism>
<dbReference type="GO" id="GO:0005886">
    <property type="term" value="C:plasma membrane"/>
    <property type="evidence" value="ECO:0007669"/>
    <property type="project" value="UniProtKB-SubCell"/>
</dbReference>
<name>A0A1I7H9Y9_9FLAO</name>
<evidence type="ECO:0000313" key="8">
    <source>
        <dbReference type="Proteomes" id="UP000199138"/>
    </source>
</evidence>
<evidence type="ECO:0000256" key="6">
    <source>
        <dbReference type="SAM" id="Phobius"/>
    </source>
</evidence>
<reference evidence="8" key="1">
    <citation type="submission" date="2016-10" db="EMBL/GenBank/DDBJ databases">
        <authorList>
            <person name="Varghese N."/>
            <person name="Submissions S."/>
        </authorList>
    </citation>
    <scope>NUCLEOTIDE SEQUENCE [LARGE SCALE GENOMIC DNA]</scope>
    <source>
        <strain evidence="8">CGMCC 1.12333</strain>
    </source>
</reference>
<evidence type="ECO:0000256" key="4">
    <source>
        <dbReference type="ARBA" id="ARBA00022989"/>
    </source>
</evidence>
<keyword evidence="3 6" id="KW-0812">Transmembrane</keyword>
<keyword evidence="5 6" id="KW-0472">Membrane</keyword>
<dbReference type="EMBL" id="FPBK01000008">
    <property type="protein sequence ID" value="SFU57494.1"/>
    <property type="molecule type" value="Genomic_DNA"/>
</dbReference>
<accession>A0A1I7H9Y9</accession>
<sequence length="128" mass="15120">MGHDTHKLEIFRGTVKFKSNVQKIWGVLIFLSIVTTVEVVLGIYKPDFLMSSKVFGMRLLNWIFIILTIVKAYYIAWDFMHLRDEKPSFKYSLVIPLVILIPYLAFILLTEGDYIFEVYQNGFIKWDF</sequence>
<dbReference type="AlphaFoldDB" id="A0A1I7H9Y9"/>
<dbReference type="OrthoDB" id="981917at2"/>
<evidence type="ECO:0000256" key="5">
    <source>
        <dbReference type="ARBA" id="ARBA00023136"/>
    </source>
</evidence>
<feature type="transmembrane region" description="Helical" evidence="6">
    <location>
        <begin position="24"/>
        <end position="44"/>
    </location>
</feature>
<protein>
    <submittedName>
        <fullName evidence="7">Cytochrome C oxidase subunit IV</fullName>
    </submittedName>
</protein>
<dbReference type="Proteomes" id="UP000199138">
    <property type="component" value="Unassembled WGS sequence"/>
</dbReference>
<dbReference type="STRING" id="1224947.SAMN05216480_10818"/>
<dbReference type="InterPro" id="IPR005171">
    <property type="entry name" value="Cyt_c_oxidase_su4_prok"/>
</dbReference>
<evidence type="ECO:0000256" key="1">
    <source>
        <dbReference type="ARBA" id="ARBA00004651"/>
    </source>
</evidence>
<evidence type="ECO:0000256" key="3">
    <source>
        <dbReference type="ARBA" id="ARBA00022692"/>
    </source>
</evidence>
<gene>
    <name evidence="7" type="ORF">SAMN05216480_10818</name>
</gene>
<keyword evidence="2" id="KW-1003">Cell membrane</keyword>
<keyword evidence="4 6" id="KW-1133">Transmembrane helix</keyword>
<feature type="transmembrane region" description="Helical" evidence="6">
    <location>
        <begin position="89"/>
        <end position="109"/>
    </location>
</feature>
<feature type="transmembrane region" description="Helical" evidence="6">
    <location>
        <begin position="59"/>
        <end position="77"/>
    </location>
</feature>
<evidence type="ECO:0000313" key="7">
    <source>
        <dbReference type="EMBL" id="SFU57494.1"/>
    </source>
</evidence>
<dbReference type="Pfam" id="PF03626">
    <property type="entry name" value="COX4_pro"/>
    <property type="match status" value="1"/>
</dbReference>
<comment type="subcellular location">
    <subcellularLocation>
        <location evidence="1">Cell membrane</location>
        <topology evidence="1">Multi-pass membrane protein</topology>
    </subcellularLocation>
</comment>
<proteinExistence type="predicted"/>
<dbReference type="RefSeq" id="WP_093025254.1">
    <property type="nucleotide sequence ID" value="NZ_FPBK01000008.1"/>
</dbReference>